<protein>
    <submittedName>
        <fullName evidence="1">Uncharacterized protein</fullName>
    </submittedName>
</protein>
<comment type="caution">
    <text evidence="1">The sequence shown here is derived from an EMBL/GenBank/DDBJ whole genome shotgun (WGS) entry which is preliminary data.</text>
</comment>
<dbReference type="Proteomes" id="UP001055811">
    <property type="component" value="Linkage Group LG06"/>
</dbReference>
<evidence type="ECO:0000313" key="1">
    <source>
        <dbReference type="EMBL" id="KAI3723052.1"/>
    </source>
</evidence>
<dbReference type="EMBL" id="CM042014">
    <property type="protein sequence ID" value="KAI3723052.1"/>
    <property type="molecule type" value="Genomic_DNA"/>
</dbReference>
<reference evidence="1 2" key="2">
    <citation type="journal article" date="2022" name="Mol. Ecol. Resour.">
        <title>The genomes of chicory, endive, great burdock and yacon provide insights into Asteraceae paleo-polyploidization history and plant inulin production.</title>
        <authorList>
            <person name="Fan W."/>
            <person name="Wang S."/>
            <person name="Wang H."/>
            <person name="Wang A."/>
            <person name="Jiang F."/>
            <person name="Liu H."/>
            <person name="Zhao H."/>
            <person name="Xu D."/>
            <person name="Zhang Y."/>
        </authorList>
    </citation>
    <scope>NUCLEOTIDE SEQUENCE [LARGE SCALE GENOMIC DNA]</scope>
    <source>
        <strain evidence="2">cv. Punajuju</strain>
        <tissue evidence="1">Leaves</tissue>
    </source>
</reference>
<keyword evidence="2" id="KW-1185">Reference proteome</keyword>
<accession>A0ACB9BM47</accession>
<reference evidence="2" key="1">
    <citation type="journal article" date="2022" name="Mol. Ecol. Resour.">
        <title>The genomes of chicory, endive, great burdock and yacon provide insights into Asteraceae palaeo-polyploidization history and plant inulin production.</title>
        <authorList>
            <person name="Fan W."/>
            <person name="Wang S."/>
            <person name="Wang H."/>
            <person name="Wang A."/>
            <person name="Jiang F."/>
            <person name="Liu H."/>
            <person name="Zhao H."/>
            <person name="Xu D."/>
            <person name="Zhang Y."/>
        </authorList>
    </citation>
    <scope>NUCLEOTIDE SEQUENCE [LARGE SCALE GENOMIC DNA]</scope>
    <source>
        <strain evidence="2">cv. Punajuju</strain>
    </source>
</reference>
<gene>
    <name evidence="1" type="ORF">L2E82_34364</name>
</gene>
<organism evidence="1 2">
    <name type="scientific">Cichorium intybus</name>
    <name type="common">Chicory</name>
    <dbReference type="NCBI Taxonomy" id="13427"/>
    <lineage>
        <taxon>Eukaryota</taxon>
        <taxon>Viridiplantae</taxon>
        <taxon>Streptophyta</taxon>
        <taxon>Embryophyta</taxon>
        <taxon>Tracheophyta</taxon>
        <taxon>Spermatophyta</taxon>
        <taxon>Magnoliopsida</taxon>
        <taxon>eudicotyledons</taxon>
        <taxon>Gunneridae</taxon>
        <taxon>Pentapetalae</taxon>
        <taxon>asterids</taxon>
        <taxon>campanulids</taxon>
        <taxon>Asterales</taxon>
        <taxon>Asteraceae</taxon>
        <taxon>Cichorioideae</taxon>
        <taxon>Cichorieae</taxon>
        <taxon>Cichoriinae</taxon>
        <taxon>Cichorium</taxon>
    </lineage>
</organism>
<proteinExistence type="predicted"/>
<name>A0ACB9BM47_CICIN</name>
<evidence type="ECO:0000313" key="2">
    <source>
        <dbReference type="Proteomes" id="UP001055811"/>
    </source>
</evidence>
<sequence length="340" mass="38176">MLRIKTMRDLIGIVKDKVSLSKLALLSKPNTLSLHVAVLRTTSHSSSTLPNDHHLATLLSLGDSSRATASIIIHSLMDRLHRTKDSYVALKCLLTIHHIIKRGPFILKDQLSVFSSTGGRNNLKLSGFRDGASATTWVLSAWVRWYARYLETILSTSKSLGFVICSSSCSVLEREKQQDAISSFMNSDLIRDFVLLVGVVEEICKVPDNLLVERDKILHGVMELLANDYLSTVNEILLRLSEFKERLGLLSFNDSVELASALDRVTACREKSLQLFSIRKPSVDTLWEIIEELNNKFGFLKLQKLKRDSGSESARFGDRVLVTRDPLKFSSGRLRLNYGV</sequence>